<dbReference type="OrthoDB" id="9800558at2"/>
<dbReference type="PANTHER" id="PTHR43063:SF1">
    <property type="entry name" value="4FE-4S CLUSTER CONTAINING PARA FAMILY ATPASE PROTEIN"/>
    <property type="match status" value="1"/>
</dbReference>
<dbReference type="GO" id="GO:0046872">
    <property type="term" value="F:metal ion binding"/>
    <property type="evidence" value="ECO:0007669"/>
    <property type="project" value="UniProtKB-KW"/>
</dbReference>
<dbReference type="RefSeq" id="WP_038060631.1">
    <property type="nucleotide sequence ID" value="NZ_CP008796.1"/>
</dbReference>
<keyword evidence="6" id="KW-1185">Reference proteome</keyword>
<dbReference type="SUPFAM" id="SSF52540">
    <property type="entry name" value="P-loop containing nucleoside triphosphate hydrolases"/>
    <property type="match status" value="1"/>
</dbReference>
<keyword evidence="1" id="KW-0479">Metal-binding</keyword>
<organism evidence="5 6">
    <name type="scientific">Thermodesulfobacterium commune DSM 2178</name>
    <dbReference type="NCBI Taxonomy" id="289377"/>
    <lineage>
        <taxon>Bacteria</taxon>
        <taxon>Pseudomonadati</taxon>
        <taxon>Thermodesulfobacteriota</taxon>
        <taxon>Thermodesulfobacteria</taxon>
        <taxon>Thermodesulfobacteriales</taxon>
        <taxon>Thermodesulfobacteriaceae</taxon>
        <taxon>Thermodesulfobacterium</taxon>
    </lineage>
</organism>
<dbReference type="KEGG" id="tcm:HL41_04845"/>
<evidence type="ECO:0000313" key="5">
    <source>
        <dbReference type="EMBL" id="AIH04143.1"/>
    </source>
</evidence>
<dbReference type="SUPFAM" id="SSF54862">
    <property type="entry name" value="4Fe-4S ferredoxins"/>
    <property type="match status" value="1"/>
</dbReference>
<dbReference type="InterPro" id="IPR002586">
    <property type="entry name" value="CobQ/CobB/MinD/ParA_Nub-bd_dom"/>
</dbReference>
<dbReference type="STRING" id="289377.HL41_04845"/>
<dbReference type="PaxDb" id="289377-HL41_04845"/>
<dbReference type="PROSITE" id="PS00198">
    <property type="entry name" value="4FE4S_FER_1"/>
    <property type="match status" value="1"/>
</dbReference>
<dbReference type="GO" id="GO:0051536">
    <property type="term" value="F:iron-sulfur cluster binding"/>
    <property type="evidence" value="ECO:0007669"/>
    <property type="project" value="UniProtKB-KW"/>
</dbReference>
<dbReference type="HOGENOM" id="CLU_067767_0_0_0"/>
<dbReference type="AlphaFoldDB" id="A0A075WUP3"/>
<evidence type="ECO:0000313" key="6">
    <source>
        <dbReference type="Proteomes" id="UP000028481"/>
    </source>
</evidence>
<evidence type="ECO:0000256" key="1">
    <source>
        <dbReference type="ARBA" id="ARBA00022723"/>
    </source>
</evidence>
<reference evidence="5 6" key="1">
    <citation type="journal article" date="2015" name="Genome Announc.">
        <title>Genome Sequence of a Sulfate-Reducing Thermophilic Bacterium, Thermodesulfobacterium commune DSM 2178T (Phylum Thermodesulfobacteria).</title>
        <authorList>
            <person name="Bhatnagar S."/>
            <person name="Badger J.H."/>
            <person name="Madupu R."/>
            <person name="Khouri H.M."/>
            <person name="O'Connor E.M."/>
            <person name="Robb F.T."/>
            <person name="Ward N.L."/>
            <person name="Eisen J.A."/>
        </authorList>
    </citation>
    <scope>NUCLEOTIDE SEQUENCE [LARGE SCALE GENOMIC DNA]</scope>
    <source>
        <strain evidence="5 6">DSM 2178</strain>
    </source>
</reference>
<dbReference type="PROSITE" id="PS51379">
    <property type="entry name" value="4FE4S_FER_2"/>
    <property type="match status" value="2"/>
</dbReference>
<dbReference type="PANTHER" id="PTHR43063">
    <property type="entry name" value="4FE-4S CLUSTER CONTAINING PARA FAMILY ATPASE PROTEIN"/>
    <property type="match status" value="1"/>
</dbReference>
<name>A0A075WUP3_9BACT</name>
<dbReference type="InterPro" id="IPR017896">
    <property type="entry name" value="4Fe4S_Fe-S-bd"/>
</dbReference>
<dbReference type="Pfam" id="PF01656">
    <property type="entry name" value="CbiA"/>
    <property type="match status" value="1"/>
</dbReference>
<dbReference type="Gene3D" id="3.40.50.300">
    <property type="entry name" value="P-loop containing nucleotide triphosphate hydrolases"/>
    <property type="match status" value="1"/>
</dbReference>
<proteinExistence type="predicted"/>
<protein>
    <submittedName>
        <fullName evidence="5">(4Fe-4S)-binding protein</fullName>
    </submittedName>
</protein>
<dbReference type="Pfam" id="PF00037">
    <property type="entry name" value="Fer4"/>
    <property type="match status" value="1"/>
</dbReference>
<dbReference type="InterPro" id="IPR027417">
    <property type="entry name" value="P-loop_NTPase"/>
</dbReference>
<dbReference type="InterPro" id="IPR017900">
    <property type="entry name" value="4Fe4S_Fe_S_CS"/>
</dbReference>
<evidence type="ECO:0000259" key="4">
    <source>
        <dbReference type="PROSITE" id="PS51379"/>
    </source>
</evidence>
<evidence type="ECO:0000256" key="3">
    <source>
        <dbReference type="ARBA" id="ARBA00023014"/>
    </source>
</evidence>
<dbReference type="CDD" id="cd03110">
    <property type="entry name" value="SIMIBI_bact_arch"/>
    <property type="match status" value="1"/>
</dbReference>
<dbReference type="Gene3D" id="3.30.70.20">
    <property type="match status" value="1"/>
</dbReference>
<dbReference type="EMBL" id="CP008796">
    <property type="protein sequence ID" value="AIH04143.1"/>
    <property type="molecule type" value="Genomic_DNA"/>
</dbReference>
<keyword evidence="3" id="KW-0411">Iron-sulfur</keyword>
<dbReference type="eggNOG" id="COG1149">
    <property type="taxonomic scope" value="Bacteria"/>
</dbReference>
<evidence type="ECO:0000256" key="2">
    <source>
        <dbReference type="ARBA" id="ARBA00023004"/>
    </source>
</evidence>
<feature type="domain" description="4Fe-4S ferredoxin-type" evidence="4">
    <location>
        <begin position="90"/>
        <end position="119"/>
    </location>
</feature>
<feature type="domain" description="4Fe-4S ferredoxin-type" evidence="4">
    <location>
        <begin position="57"/>
        <end position="86"/>
    </location>
</feature>
<dbReference type="Proteomes" id="UP000028481">
    <property type="component" value="Chromosome"/>
</dbReference>
<keyword evidence="2" id="KW-0408">Iron</keyword>
<sequence>MIISVASGKGGTGKTTVAVSLALTIGNAQIIDCDVEEPNVRLFLTPEIKETYQVNTLIPEIDKEKCTYCGYCSKICVYNALSVLKFEQGGEVFFFPHLCHGCGGCILLCPEKAIYSGFRPIGEITKGVKEGIEFIEGKLNISEVLAPKVIEETKKFIDPDKIAIIDAPPGTSCPTVASIKGADFCILVTEPTPFGLHDLELAYEMTKVLNIPCGVIINKSQEDKIVENFCENVGLPILMKIPFKREIAEFYSKGIPLVVGMPEYKEKFLNLIKSIKGFIK</sequence>
<gene>
    <name evidence="5" type="ORF">HL41_04845</name>
</gene>
<accession>A0A075WUP3</accession>